<dbReference type="InterPro" id="IPR029063">
    <property type="entry name" value="SAM-dependent_MTases_sf"/>
</dbReference>
<dbReference type="Gene3D" id="3.40.50.150">
    <property type="entry name" value="Vaccinia Virus protein VP39"/>
    <property type="match status" value="1"/>
</dbReference>
<dbReference type="PANTHER" id="PTHR43591:SF24">
    <property type="entry name" value="2-METHOXY-6-POLYPRENYL-1,4-BENZOQUINOL METHYLASE, MITOCHONDRIAL"/>
    <property type="match status" value="1"/>
</dbReference>
<dbReference type="CDD" id="cd02440">
    <property type="entry name" value="AdoMet_MTases"/>
    <property type="match status" value="1"/>
</dbReference>
<dbReference type="GO" id="GO:0032259">
    <property type="term" value="P:methylation"/>
    <property type="evidence" value="ECO:0007669"/>
    <property type="project" value="UniProtKB-KW"/>
</dbReference>
<dbReference type="InterPro" id="IPR013216">
    <property type="entry name" value="Methyltransf_11"/>
</dbReference>
<evidence type="ECO:0000313" key="3">
    <source>
        <dbReference type="Proteomes" id="UP000257014"/>
    </source>
</evidence>
<name>A0A3E0JVC4_9BACI</name>
<dbReference type="Pfam" id="PF08241">
    <property type="entry name" value="Methyltransf_11"/>
    <property type="match status" value="1"/>
</dbReference>
<accession>A0A3E0JVC4</accession>
<dbReference type="Proteomes" id="UP000257014">
    <property type="component" value="Unassembled WGS sequence"/>
</dbReference>
<reference evidence="2 3" key="1">
    <citation type="submission" date="2018-03" db="EMBL/GenBank/DDBJ databases">
        <authorList>
            <person name="Keele B.F."/>
        </authorList>
    </citation>
    <scope>NUCLEOTIDE SEQUENCE [LARGE SCALE GENOMIC DNA]</scope>
    <source>
        <strain evidence="2">ZCTH4_d</strain>
    </source>
</reference>
<dbReference type="GO" id="GO:0008757">
    <property type="term" value="F:S-adenosylmethionine-dependent methyltransferase activity"/>
    <property type="evidence" value="ECO:0007669"/>
    <property type="project" value="InterPro"/>
</dbReference>
<organism evidence="2 3">
    <name type="scientific">Caldibacillus debilis</name>
    <dbReference type="NCBI Taxonomy" id="301148"/>
    <lineage>
        <taxon>Bacteria</taxon>
        <taxon>Bacillati</taxon>
        <taxon>Bacillota</taxon>
        <taxon>Bacilli</taxon>
        <taxon>Bacillales</taxon>
        <taxon>Bacillaceae</taxon>
        <taxon>Caldibacillus</taxon>
    </lineage>
</organism>
<evidence type="ECO:0000259" key="1">
    <source>
        <dbReference type="Pfam" id="PF08241"/>
    </source>
</evidence>
<dbReference type="AlphaFoldDB" id="A0A3E0JVC4"/>
<sequence length="205" mass="23827">MNPKWNRLIYKCWAPFYDLFFNQGVFYSARKRVFRDFPFREGEDVLFVGVGTGADLAFCPTEKINAVAIDDSKEMLARAKRKYRRENIKFIRMDAQSLSFPNRSFDAVVASLIITVVPSPERALAEIVRVTKKDGRILIFDKFAPKDRGLSFGKKIIRPVIKWFGTDIGVSFEKVYQTVKQECDIVEDTDIMMKGMYRKIILKKR</sequence>
<dbReference type="SUPFAM" id="SSF53335">
    <property type="entry name" value="S-adenosyl-L-methionine-dependent methyltransferases"/>
    <property type="match status" value="1"/>
</dbReference>
<proteinExistence type="predicted"/>
<evidence type="ECO:0000313" key="2">
    <source>
        <dbReference type="EMBL" id="REJ23927.1"/>
    </source>
</evidence>
<protein>
    <submittedName>
        <fullName evidence="2">SAM-dependent methyltransferase</fullName>
    </submittedName>
</protein>
<gene>
    <name evidence="2" type="ORF">C6P37_16330</name>
</gene>
<dbReference type="PANTHER" id="PTHR43591">
    <property type="entry name" value="METHYLTRANSFERASE"/>
    <property type="match status" value="1"/>
</dbReference>
<keyword evidence="2" id="KW-0489">Methyltransferase</keyword>
<keyword evidence="2" id="KW-0808">Transferase</keyword>
<comment type="caution">
    <text evidence="2">The sequence shown here is derived from an EMBL/GenBank/DDBJ whole genome shotgun (WGS) entry which is preliminary data.</text>
</comment>
<dbReference type="RefSeq" id="WP_276644870.1">
    <property type="nucleotide sequence ID" value="NZ_QEVZ01000031.1"/>
</dbReference>
<feature type="domain" description="Methyltransferase type 11" evidence="1">
    <location>
        <begin position="48"/>
        <end position="139"/>
    </location>
</feature>
<dbReference type="EMBL" id="QEWE01000041">
    <property type="protein sequence ID" value="REJ23927.1"/>
    <property type="molecule type" value="Genomic_DNA"/>
</dbReference>